<evidence type="ECO:0000313" key="2">
    <source>
        <dbReference type="EMBL" id="ACZ11124.1"/>
    </source>
</evidence>
<dbReference type="InterPro" id="IPR036162">
    <property type="entry name" value="Resolvase-like_N_sf"/>
</dbReference>
<reference evidence="3" key="1">
    <citation type="submission" date="2009-11" db="EMBL/GenBank/DDBJ databases">
        <title>The complete genome of Sulfurospirillum deleyianum DSM 6946.</title>
        <authorList>
            <consortium name="US DOE Joint Genome Institute (JGI-PGF)"/>
            <person name="Lucas S."/>
            <person name="Copeland A."/>
            <person name="Lapidus A."/>
            <person name="Glavina del Rio T."/>
            <person name="Dalin E."/>
            <person name="Tice H."/>
            <person name="Bruce D."/>
            <person name="Goodwin L."/>
            <person name="Pitluck S."/>
            <person name="Kyrpides N."/>
            <person name="Mavromatis K."/>
            <person name="Ivanova N."/>
            <person name="Ovchinnikova G."/>
            <person name="Munk A.C."/>
            <person name="Lu M."/>
            <person name="Brettin T."/>
            <person name="Detter J.C."/>
            <person name="Han C."/>
            <person name="Tapia R."/>
            <person name="Larimer F."/>
            <person name="Land M."/>
            <person name="Hauser L."/>
            <person name="Markowitz V."/>
            <person name="Cheng J.F."/>
            <person name="Hugenholtz P."/>
            <person name="Woyke T."/>
            <person name="Wu D."/>
            <person name="Aumann P."/>
            <person name="Schneider S."/>
            <person name="Lang E."/>
            <person name="Spring S."/>
            <person name="Klenk H.P."/>
            <person name="Eisen J.A."/>
        </authorList>
    </citation>
    <scope>NUCLEOTIDE SEQUENCE [LARGE SCALE GENOMIC DNA]</scope>
    <source>
        <strain evidence="3">ATCC 51133 / DSM 6946 / 5175</strain>
    </source>
</reference>
<dbReference type="RefSeq" id="WP_012855890.1">
    <property type="nucleotide sequence ID" value="NC_013512.1"/>
</dbReference>
<dbReference type="KEGG" id="sdl:Sdel_0086"/>
<reference evidence="2 3" key="2">
    <citation type="journal article" date="2010" name="Stand. Genomic Sci.">
        <title>Complete genome sequence of Sulfurospirillum deleyianum type strain (5175).</title>
        <authorList>
            <person name="Sikorski J."/>
            <person name="Lapidus A."/>
            <person name="Copeland A."/>
            <person name="Glavina Del Rio T."/>
            <person name="Nolan M."/>
            <person name="Lucas S."/>
            <person name="Chen F."/>
            <person name="Tice H."/>
            <person name="Cheng J.F."/>
            <person name="Saunders E."/>
            <person name="Bruce D."/>
            <person name="Goodwin L."/>
            <person name="Pitluck S."/>
            <person name="Ovchinnikova G."/>
            <person name="Pati A."/>
            <person name="Ivanova N."/>
            <person name="Mavromatis K."/>
            <person name="Chen A."/>
            <person name="Palaniappan K."/>
            <person name="Chain P."/>
            <person name="Land M."/>
            <person name="Hauser L."/>
            <person name="Chang Y.J."/>
            <person name="Jeffries C.D."/>
            <person name="Brettin T."/>
            <person name="Detter J.C."/>
            <person name="Han C."/>
            <person name="Rohde M."/>
            <person name="Lang E."/>
            <person name="Spring S."/>
            <person name="Goker M."/>
            <person name="Bristow J."/>
            <person name="Eisen J.A."/>
            <person name="Markowitz V."/>
            <person name="Hugenholtz P."/>
            <person name="Kyrpides N.C."/>
            <person name="Klenk H.P."/>
        </authorList>
    </citation>
    <scope>NUCLEOTIDE SEQUENCE [LARGE SCALE GENOMIC DNA]</scope>
    <source>
        <strain evidence="3">ATCC 51133 / DSM 6946 / 5175</strain>
    </source>
</reference>
<evidence type="ECO:0000259" key="1">
    <source>
        <dbReference type="SMART" id="SM00857"/>
    </source>
</evidence>
<dbReference type="Pfam" id="PF00239">
    <property type="entry name" value="Resolvase"/>
    <property type="match status" value="1"/>
</dbReference>
<dbReference type="AlphaFoldDB" id="D1AYY6"/>
<dbReference type="EMBL" id="CP001816">
    <property type="protein sequence ID" value="ACZ11124.1"/>
    <property type="molecule type" value="Genomic_DNA"/>
</dbReference>
<dbReference type="Gene3D" id="3.40.50.1390">
    <property type="entry name" value="Resolvase, N-terminal catalytic domain"/>
    <property type="match status" value="1"/>
</dbReference>
<evidence type="ECO:0000313" key="3">
    <source>
        <dbReference type="Proteomes" id="UP000002222"/>
    </source>
</evidence>
<dbReference type="STRING" id="525898.Sdel_0086"/>
<dbReference type="SUPFAM" id="SSF53041">
    <property type="entry name" value="Resolvase-like"/>
    <property type="match status" value="1"/>
</dbReference>
<proteinExistence type="predicted"/>
<dbReference type="eggNOG" id="COG1961">
    <property type="taxonomic scope" value="Bacteria"/>
</dbReference>
<organism evidence="2 3">
    <name type="scientific">Sulfurospirillum deleyianum (strain ATCC 51133 / DSM 6946 / 5175)</name>
    <dbReference type="NCBI Taxonomy" id="525898"/>
    <lineage>
        <taxon>Bacteria</taxon>
        <taxon>Pseudomonadati</taxon>
        <taxon>Campylobacterota</taxon>
        <taxon>Epsilonproteobacteria</taxon>
        <taxon>Campylobacterales</taxon>
        <taxon>Sulfurospirillaceae</taxon>
        <taxon>Sulfurospirillum</taxon>
    </lineage>
</organism>
<keyword evidence="3" id="KW-1185">Reference proteome</keyword>
<sequence>MYIALLKNQNRITSVTTQQKQILKYTHHHGITLDSTEIENSTCDATLEERKEFRAFLRSLNEEDHLIIFDLHTLSNTIEELIKIFECLLKRSIFVHIADINECLHSKSEPVALLELFLKYQTAQQHDNKKKKNGRPKGRISKSKFDIHRSLIIERLEAKEPITKIAESLHVSRTSLKDYVNSRGLKELVKAKVALFKSKDEKPFMPKHTHQKECSLSHILSE</sequence>
<name>D1AYY6_SULD5</name>
<dbReference type="HOGENOM" id="CLU_1265843_0_0_7"/>
<dbReference type="GO" id="GO:0000150">
    <property type="term" value="F:DNA strand exchange activity"/>
    <property type="evidence" value="ECO:0007669"/>
    <property type="project" value="InterPro"/>
</dbReference>
<accession>D1AYY6</accession>
<gene>
    <name evidence="2" type="ordered locus">Sdel_0086</name>
</gene>
<protein>
    <recommendedName>
        <fullName evidence="1">Resolvase/invertase-type recombinase catalytic domain-containing protein</fullName>
    </recommendedName>
</protein>
<dbReference type="OrthoDB" id="5338832at2"/>
<dbReference type="GO" id="GO:0003677">
    <property type="term" value="F:DNA binding"/>
    <property type="evidence" value="ECO:0007669"/>
    <property type="project" value="InterPro"/>
</dbReference>
<dbReference type="SMART" id="SM00857">
    <property type="entry name" value="Resolvase"/>
    <property type="match status" value="1"/>
</dbReference>
<dbReference type="InterPro" id="IPR006119">
    <property type="entry name" value="Resolv_N"/>
</dbReference>
<feature type="domain" description="Resolvase/invertase-type recombinase catalytic" evidence="1">
    <location>
        <begin position="3"/>
        <end position="136"/>
    </location>
</feature>
<dbReference type="Proteomes" id="UP000002222">
    <property type="component" value="Chromosome"/>
</dbReference>